<name>A0AAE1DZE9_9GAST</name>
<reference evidence="1" key="1">
    <citation type="journal article" date="2023" name="G3 (Bethesda)">
        <title>A reference genome for the long-term kleptoplast-retaining sea slug Elysia crispata morphotype clarki.</title>
        <authorList>
            <person name="Eastman K.E."/>
            <person name="Pendleton A.L."/>
            <person name="Shaikh M.A."/>
            <person name="Suttiyut T."/>
            <person name="Ogas R."/>
            <person name="Tomko P."/>
            <person name="Gavelis G."/>
            <person name="Widhalm J.R."/>
            <person name="Wisecaver J.H."/>
        </authorList>
    </citation>
    <scope>NUCLEOTIDE SEQUENCE</scope>
    <source>
        <strain evidence="1">ECLA1</strain>
    </source>
</reference>
<comment type="caution">
    <text evidence="1">The sequence shown here is derived from an EMBL/GenBank/DDBJ whole genome shotgun (WGS) entry which is preliminary data.</text>
</comment>
<dbReference type="AlphaFoldDB" id="A0AAE1DZE9"/>
<evidence type="ECO:0000313" key="1">
    <source>
        <dbReference type="EMBL" id="KAK3787213.1"/>
    </source>
</evidence>
<keyword evidence="2" id="KW-1185">Reference proteome</keyword>
<dbReference type="Proteomes" id="UP001283361">
    <property type="component" value="Unassembled WGS sequence"/>
</dbReference>
<dbReference type="EMBL" id="JAWDGP010001877">
    <property type="protein sequence ID" value="KAK3787213.1"/>
    <property type="molecule type" value="Genomic_DNA"/>
</dbReference>
<proteinExistence type="predicted"/>
<gene>
    <name evidence="1" type="ORF">RRG08_059031</name>
</gene>
<sequence>MLSNISIQSQQYVIKYVHTVKQYVIKYVHTVAAVCYHICPYSRSSMLSCRRRKTAMLSCVISTASCPNGVVTLTWQAEAASEHVIECSLGVCTLQIFTAPPSPATYTSTLSTLTIRNVSRVDFPSNMETRIISHKSQVNHIQKSPGESYLINLQDSQQGYLSTNLTSAATEVGSGPVYYTSECWVTVPVECAVLHHNESPRSLPQ</sequence>
<protein>
    <submittedName>
        <fullName evidence="1">Uncharacterized protein</fullName>
    </submittedName>
</protein>
<evidence type="ECO:0000313" key="2">
    <source>
        <dbReference type="Proteomes" id="UP001283361"/>
    </source>
</evidence>
<organism evidence="1 2">
    <name type="scientific">Elysia crispata</name>
    <name type="common">lettuce slug</name>
    <dbReference type="NCBI Taxonomy" id="231223"/>
    <lineage>
        <taxon>Eukaryota</taxon>
        <taxon>Metazoa</taxon>
        <taxon>Spiralia</taxon>
        <taxon>Lophotrochozoa</taxon>
        <taxon>Mollusca</taxon>
        <taxon>Gastropoda</taxon>
        <taxon>Heterobranchia</taxon>
        <taxon>Euthyneura</taxon>
        <taxon>Panpulmonata</taxon>
        <taxon>Sacoglossa</taxon>
        <taxon>Placobranchoidea</taxon>
        <taxon>Plakobranchidae</taxon>
        <taxon>Elysia</taxon>
    </lineage>
</organism>
<accession>A0AAE1DZE9</accession>